<dbReference type="GO" id="GO:0102208">
    <property type="term" value="F:2-polyprenyl-6-hydroxyphenol methylase activity"/>
    <property type="evidence" value="ECO:0007669"/>
    <property type="project" value="UniProtKB-EC"/>
</dbReference>
<evidence type="ECO:0000313" key="2">
    <source>
        <dbReference type="Proteomes" id="UP001589797"/>
    </source>
</evidence>
<name>A0ABV6FRC7_9BACT</name>
<dbReference type="GO" id="GO:0061542">
    <property type="term" value="F:3-demethylubiquinol 3-O-methyltransferase activity"/>
    <property type="evidence" value="ECO:0007669"/>
    <property type="project" value="UniProtKB-EC"/>
</dbReference>
<dbReference type="Pfam" id="PF13489">
    <property type="entry name" value="Methyltransf_23"/>
    <property type="match status" value="1"/>
</dbReference>
<dbReference type="PANTHER" id="PTHR43861:SF6">
    <property type="entry name" value="METHYLTRANSFERASE TYPE 11"/>
    <property type="match status" value="1"/>
</dbReference>
<dbReference type="RefSeq" id="WP_382386848.1">
    <property type="nucleotide sequence ID" value="NZ_JBHLWI010000015.1"/>
</dbReference>
<proteinExistence type="predicted"/>
<keyword evidence="1" id="KW-0489">Methyltransferase</keyword>
<evidence type="ECO:0000313" key="1">
    <source>
        <dbReference type="EMBL" id="MFC0262406.1"/>
    </source>
</evidence>
<dbReference type="Proteomes" id="UP001589797">
    <property type="component" value="Unassembled WGS sequence"/>
</dbReference>
<keyword evidence="2" id="KW-1185">Reference proteome</keyword>
<dbReference type="SUPFAM" id="SSF53335">
    <property type="entry name" value="S-adenosyl-L-methionine-dependent methyltransferases"/>
    <property type="match status" value="1"/>
</dbReference>
<dbReference type="InterPro" id="IPR029063">
    <property type="entry name" value="SAM-dependent_MTases_sf"/>
</dbReference>
<dbReference type="EMBL" id="JBHLWI010000015">
    <property type="protein sequence ID" value="MFC0262406.1"/>
    <property type="molecule type" value="Genomic_DNA"/>
</dbReference>
<dbReference type="Gene3D" id="3.40.50.150">
    <property type="entry name" value="Vaccinia Virus protein VP39"/>
    <property type="match status" value="1"/>
</dbReference>
<dbReference type="GO" id="GO:0032259">
    <property type="term" value="P:methylation"/>
    <property type="evidence" value="ECO:0007669"/>
    <property type="project" value="UniProtKB-KW"/>
</dbReference>
<dbReference type="EC" id="2.1.1.222" evidence="1"/>
<protein>
    <submittedName>
        <fullName evidence="1">Class I SAM-dependent methyltransferase</fullName>
        <ecNumber evidence="1">2.1.1.222</ecNumber>
        <ecNumber evidence="1">2.1.1.64</ecNumber>
    </submittedName>
</protein>
<organism evidence="1 2">
    <name type="scientific">Fontibacter flavus</name>
    <dbReference type="NCBI Taxonomy" id="654838"/>
    <lineage>
        <taxon>Bacteria</taxon>
        <taxon>Pseudomonadati</taxon>
        <taxon>Bacteroidota</taxon>
        <taxon>Cytophagia</taxon>
        <taxon>Cytophagales</taxon>
        <taxon>Cyclobacteriaceae</taxon>
        <taxon>Fontibacter</taxon>
    </lineage>
</organism>
<dbReference type="CDD" id="cd02440">
    <property type="entry name" value="AdoMet_MTases"/>
    <property type="match status" value="1"/>
</dbReference>
<keyword evidence="1" id="KW-0808">Transferase</keyword>
<dbReference type="EC" id="2.1.1.64" evidence="1"/>
<sequence>MPTDKRLSCSYCGHEGDFTIHHVKEMMFGSGEHFDYASCSVCGSLQLVDVPANLGDYYPKDYYSFQELVQSSPFKNFLKLIRYSLFRVGIPVQPPVFGDWMVEMQVPKHARIADVGCGNGQLLYEMYAAGFIHLEGYDPFIDREKTINPRLSLFKKSVFEMEGSFDLIMMHHALEHMESPDRVLEQCFGKLNKGGWLLVRIPVSDAQVWKDEGINWVQLDAPRHLTIPSVKGLTALAEGFGFKAHKVVFDSTVFQFWGTELYKGGVSLRDVQHPLYISLTSAQRMKEYQQKALLYNQKGIGDQACLYFYKG</sequence>
<reference evidence="1 2" key="1">
    <citation type="submission" date="2024-09" db="EMBL/GenBank/DDBJ databases">
        <authorList>
            <person name="Sun Q."/>
            <person name="Mori K."/>
        </authorList>
    </citation>
    <scope>NUCLEOTIDE SEQUENCE [LARGE SCALE GENOMIC DNA]</scope>
    <source>
        <strain evidence="1 2">CCM 7650</strain>
    </source>
</reference>
<accession>A0ABV6FRC7</accession>
<gene>
    <name evidence="1" type="ORF">ACFFIP_06895</name>
</gene>
<dbReference type="PANTHER" id="PTHR43861">
    <property type="entry name" value="TRANS-ACONITATE 2-METHYLTRANSFERASE-RELATED"/>
    <property type="match status" value="1"/>
</dbReference>
<comment type="caution">
    <text evidence="1">The sequence shown here is derived from an EMBL/GenBank/DDBJ whole genome shotgun (WGS) entry which is preliminary data.</text>
</comment>